<dbReference type="Proteomes" id="UP001652625">
    <property type="component" value="Chromosome 04"/>
</dbReference>
<evidence type="ECO:0000256" key="2">
    <source>
        <dbReference type="SAM" id="MobiDB-lite"/>
    </source>
</evidence>
<evidence type="ECO:0000313" key="4">
    <source>
        <dbReference type="RefSeq" id="XP_065652168.1"/>
    </source>
</evidence>
<organism evidence="3 4">
    <name type="scientific">Hydra vulgaris</name>
    <name type="common">Hydra</name>
    <name type="synonym">Hydra attenuata</name>
    <dbReference type="NCBI Taxonomy" id="6087"/>
    <lineage>
        <taxon>Eukaryota</taxon>
        <taxon>Metazoa</taxon>
        <taxon>Cnidaria</taxon>
        <taxon>Hydrozoa</taxon>
        <taxon>Hydroidolina</taxon>
        <taxon>Anthoathecata</taxon>
        <taxon>Aplanulata</taxon>
        <taxon>Hydridae</taxon>
        <taxon>Hydra</taxon>
    </lineage>
</organism>
<dbReference type="PANTHER" id="PTHR15901">
    <property type="entry name" value="TESTICULAR HAPLOID EXPRESSED GENE PROTEIN"/>
    <property type="match status" value="1"/>
</dbReference>
<feature type="region of interest" description="Disordered" evidence="2">
    <location>
        <begin position="240"/>
        <end position="264"/>
    </location>
</feature>
<dbReference type="RefSeq" id="XP_065652168.1">
    <property type="nucleotide sequence ID" value="XM_065796096.1"/>
</dbReference>
<sequence length="264" mass="29825">MAAKCSNVSRLEVLARPKPIPDGFIDDKQSVYWDNQFTKDWTKSDLSTKFVLSDRLTQLTNPKLIHKDWKGDRNSPIWVISHGALNGKASNRLESLAEPKVHHKDFQIPKSVYTVISSSAKKALPSDRVQMLAKPKLSTELGIKPDSCWDYSEWHSDVSEAALKCEPSARVVQLAEPKKLYASYKECRSVIWDVSCGAKNALPTIRVQQLALPKKSQYKEDYDSDWDKVNPTALVAKPSPRIEELAQPLPRKSKRKSPKLTLKS</sequence>
<keyword evidence="3" id="KW-1185">Reference proteome</keyword>
<dbReference type="SMART" id="SM00705">
    <property type="entry name" value="THEG"/>
    <property type="match status" value="6"/>
</dbReference>
<dbReference type="PANTHER" id="PTHR15901:SF16">
    <property type="entry name" value="TESTICULAR HAPLOID EXPRESSED GENE PROTEIN"/>
    <property type="match status" value="1"/>
</dbReference>
<keyword evidence="1" id="KW-0677">Repeat</keyword>
<evidence type="ECO:0000256" key="1">
    <source>
        <dbReference type="ARBA" id="ARBA00022737"/>
    </source>
</evidence>
<name>A0ABM4BSN4_HYDVU</name>
<protein>
    <submittedName>
        <fullName evidence="4">Sperm microtubule associated protein 2 isoform X2</fullName>
    </submittedName>
</protein>
<dbReference type="GeneID" id="105850869"/>
<gene>
    <name evidence="4" type="primary">LOC105850869</name>
</gene>
<accession>A0ABM4BSN4</accession>
<dbReference type="Pfam" id="PF14912">
    <property type="entry name" value="THEG"/>
    <property type="match status" value="4"/>
</dbReference>
<dbReference type="InterPro" id="IPR006623">
    <property type="entry name" value="THEG"/>
</dbReference>
<dbReference type="InterPro" id="IPR042401">
    <property type="entry name" value="SPMAP2-like"/>
</dbReference>
<proteinExistence type="predicted"/>
<evidence type="ECO:0000313" key="3">
    <source>
        <dbReference type="Proteomes" id="UP001652625"/>
    </source>
</evidence>
<reference evidence="4" key="1">
    <citation type="submission" date="2025-08" db="UniProtKB">
        <authorList>
            <consortium name="RefSeq"/>
        </authorList>
    </citation>
    <scope>IDENTIFICATION</scope>
</reference>